<protein>
    <submittedName>
        <fullName evidence="3">Glycosyltransferase involved in cell wall bisynthesis</fullName>
    </submittedName>
</protein>
<gene>
    <name evidence="3" type="ORF">SAMN05421824_2435</name>
</gene>
<sequence>MLTTSLSSGGAEKMAANMSISLCNRGYDVVVVSMKDEIDYDFSGKLYNFGKVKAQYSRLQAFFKFQRFFKKHQFDVIIDHRVRDKFVKEFLFSKLVFGGSKVVYCVHHYMLGLYFSMQNIPMLSRLTLVKNRKIVVVSKVAKQKIKQQLQLESKVIYNYTLENKEVKGFNSVNTYILAVGRLEKIKQFDVLIKAFSKSQLPKNNIKLLILGKGIEQASLSQLILKLNLKNHVEIVEFKKNVDAYIKQSKALVMSSASEGFPMVLIEALALKTPVISFDCKSGPNEIIQSEVNGLLVEDQNSVKLTEALDRLILNDVFYNKIKGNLERMTNPFSEKRIIEHWVNLLENF</sequence>
<dbReference type="PANTHER" id="PTHR12526:SF630">
    <property type="entry name" value="GLYCOSYLTRANSFERASE"/>
    <property type="match status" value="1"/>
</dbReference>
<dbReference type="Gene3D" id="3.40.50.2000">
    <property type="entry name" value="Glycogen Phosphorylase B"/>
    <property type="match status" value="2"/>
</dbReference>
<keyword evidence="4" id="KW-1185">Reference proteome</keyword>
<evidence type="ECO:0000313" key="4">
    <source>
        <dbReference type="Proteomes" id="UP000198999"/>
    </source>
</evidence>
<dbReference type="InterPro" id="IPR028098">
    <property type="entry name" value="Glyco_trans_4-like_N"/>
</dbReference>
<name>A0A1H9J9F6_9FLAO</name>
<dbReference type="Proteomes" id="UP000198999">
    <property type="component" value="Unassembled WGS sequence"/>
</dbReference>
<dbReference type="GO" id="GO:0016757">
    <property type="term" value="F:glycosyltransferase activity"/>
    <property type="evidence" value="ECO:0007669"/>
    <property type="project" value="InterPro"/>
</dbReference>
<evidence type="ECO:0000259" key="1">
    <source>
        <dbReference type="Pfam" id="PF00534"/>
    </source>
</evidence>
<dbReference type="InterPro" id="IPR001296">
    <property type="entry name" value="Glyco_trans_1"/>
</dbReference>
<dbReference type="SUPFAM" id="SSF53756">
    <property type="entry name" value="UDP-Glycosyltransferase/glycogen phosphorylase"/>
    <property type="match status" value="1"/>
</dbReference>
<evidence type="ECO:0000259" key="2">
    <source>
        <dbReference type="Pfam" id="PF13439"/>
    </source>
</evidence>
<dbReference type="PANTHER" id="PTHR12526">
    <property type="entry name" value="GLYCOSYLTRANSFERASE"/>
    <property type="match status" value="1"/>
</dbReference>
<feature type="domain" description="Glycosyltransferase subfamily 4-like N-terminal" evidence="2">
    <location>
        <begin position="9"/>
        <end position="158"/>
    </location>
</feature>
<reference evidence="3 4" key="1">
    <citation type="submission" date="2016-10" db="EMBL/GenBank/DDBJ databases">
        <authorList>
            <person name="de Groot N.N."/>
        </authorList>
    </citation>
    <scope>NUCLEOTIDE SEQUENCE [LARGE SCALE GENOMIC DNA]</scope>
    <source>
        <strain evidence="3 4">DSM 21035</strain>
    </source>
</reference>
<dbReference type="EMBL" id="FOFN01000003">
    <property type="protein sequence ID" value="SEQ83514.1"/>
    <property type="molecule type" value="Genomic_DNA"/>
</dbReference>
<evidence type="ECO:0000313" key="3">
    <source>
        <dbReference type="EMBL" id="SEQ83514.1"/>
    </source>
</evidence>
<dbReference type="Pfam" id="PF13439">
    <property type="entry name" value="Glyco_transf_4"/>
    <property type="match status" value="1"/>
</dbReference>
<dbReference type="AlphaFoldDB" id="A0A1H9J9F6"/>
<organism evidence="3 4">
    <name type="scientific">Hyunsoonleella jejuensis</name>
    <dbReference type="NCBI Taxonomy" id="419940"/>
    <lineage>
        <taxon>Bacteria</taxon>
        <taxon>Pseudomonadati</taxon>
        <taxon>Bacteroidota</taxon>
        <taxon>Flavobacteriia</taxon>
        <taxon>Flavobacteriales</taxon>
        <taxon>Flavobacteriaceae</taxon>
    </lineage>
</organism>
<dbReference type="Pfam" id="PF00534">
    <property type="entry name" value="Glycos_transf_1"/>
    <property type="match status" value="1"/>
</dbReference>
<dbReference type="STRING" id="419940.SAMN05421824_2435"/>
<feature type="domain" description="Glycosyl transferase family 1" evidence="1">
    <location>
        <begin position="162"/>
        <end position="322"/>
    </location>
</feature>
<keyword evidence="3" id="KW-0808">Transferase</keyword>
<accession>A0A1H9J9F6</accession>
<proteinExistence type="predicted"/>